<sequence>MQPTTPPSTKSIQVSIKDLQLFHPYSSERAMPSVRDNGTFSTRDQNSAYGLGIIIEATNDTGEVLSDAWFEGSLRFVNGDREVECKFSPDSVGDLYNTTYTLHFNNVPDDAKADPFTGEKPSAWRNESNSTNESVWRPGEKIRLVSRKNECESVVIADMPPSQIRGRIVVKANKVFVKSYASVFDEGAFDLALVGDSVRIRDKASGHVAFVPVREEAEGNRSARNNVLTMTAAKDASKDAPAVPLTHLELRYPIRYTRADILEAAPLEFDLPPPSMTMQMVKLPSGEMVHASGNVLVYVKENKVVYQDMAKAKLSLLGVSREDVPGARPEVSFTKNELSGSVKNATITDHVDDSALSKGQRKLSVTWNLHLQGDGIDRRLRVPFDIASSEYEKAAADLQKADGGDAAAVADAKAAEAKAKAAKSAAETKYKSGMKGEREKLAKAFVCAEVKIATNRGTKSPSNGKAVGEACKALVTGSDDLEVTITYTLDRYEIPVALVYSLGGDFTWNPIASAPLLRLDPR</sequence>
<organism evidence="1 2">
    <name type="scientific">Polyangium fumosum</name>
    <dbReference type="NCBI Taxonomy" id="889272"/>
    <lineage>
        <taxon>Bacteria</taxon>
        <taxon>Pseudomonadati</taxon>
        <taxon>Myxococcota</taxon>
        <taxon>Polyangia</taxon>
        <taxon>Polyangiales</taxon>
        <taxon>Polyangiaceae</taxon>
        <taxon>Polyangium</taxon>
    </lineage>
</organism>
<name>A0A4U1JC88_9BACT</name>
<reference evidence="1 2" key="1">
    <citation type="submission" date="2019-04" db="EMBL/GenBank/DDBJ databases">
        <authorList>
            <person name="Li Y."/>
            <person name="Wang J."/>
        </authorList>
    </citation>
    <scope>NUCLEOTIDE SEQUENCE [LARGE SCALE GENOMIC DNA]</scope>
    <source>
        <strain evidence="1 2">DSM 14668</strain>
    </source>
</reference>
<proteinExistence type="predicted"/>
<evidence type="ECO:0000313" key="2">
    <source>
        <dbReference type="Proteomes" id="UP000309215"/>
    </source>
</evidence>
<dbReference type="OrthoDB" id="9816938at2"/>
<evidence type="ECO:0000313" key="1">
    <source>
        <dbReference type="EMBL" id="TKD06425.1"/>
    </source>
</evidence>
<dbReference type="Proteomes" id="UP000309215">
    <property type="component" value="Unassembled WGS sequence"/>
</dbReference>
<accession>A0A4U1JC88</accession>
<dbReference type="EMBL" id="SSMQ01000019">
    <property type="protein sequence ID" value="TKD06425.1"/>
    <property type="molecule type" value="Genomic_DNA"/>
</dbReference>
<dbReference type="AlphaFoldDB" id="A0A4U1JC88"/>
<protein>
    <submittedName>
        <fullName evidence="1">Uncharacterized protein</fullName>
    </submittedName>
</protein>
<dbReference type="RefSeq" id="WP_136930565.1">
    <property type="nucleotide sequence ID" value="NZ_SSMQ01000019.1"/>
</dbReference>
<keyword evidence="2" id="KW-1185">Reference proteome</keyword>
<comment type="caution">
    <text evidence="1">The sequence shown here is derived from an EMBL/GenBank/DDBJ whole genome shotgun (WGS) entry which is preliminary data.</text>
</comment>
<gene>
    <name evidence="1" type="ORF">E8A74_19600</name>
</gene>